<evidence type="ECO:0000313" key="3">
    <source>
        <dbReference type="Proteomes" id="UP000225433"/>
    </source>
</evidence>
<dbReference type="SUPFAM" id="SSF51735">
    <property type="entry name" value="NAD(P)-binding Rossmann-fold domains"/>
    <property type="match status" value="1"/>
</dbReference>
<comment type="caution">
    <text evidence="2">The sequence shown here is derived from an EMBL/GenBank/DDBJ whole genome shotgun (WGS) entry which is preliminary data.</text>
</comment>
<protein>
    <submittedName>
        <fullName evidence="2">Putative peptide synthetase Nrp</fullName>
    </submittedName>
</protein>
<evidence type="ECO:0000313" key="2">
    <source>
        <dbReference type="EMBL" id="PHM54824.1"/>
    </source>
</evidence>
<accession>A0A2G0Q6I2</accession>
<dbReference type="Gene3D" id="3.40.50.720">
    <property type="entry name" value="NAD(P)-binding Rossmann-like Domain"/>
    <property type="match status" value="1"/>
</dbReference>
<dbReference type="Pfam" id="PF07993">
    <property type="entry name" value="NAD_binding_4"/>
    <property type="match status" value="1"/>
</dbReference>
<dbReference type="InterPro" id="IPR036291">
    <property type="entry name" value="NAD(P)-bd_dom_sf"/>
</dbReference>
<dbReference type="InterPro" id="IPR013120">
    <property type="entry name" value="FAR_NAD-bd"/>
</dbReference>
<dbReference type="EMBL" id="NJAI01000004">
    <property type="protein sequence ID" value="PHM54824.1"/>
    <property type="molecule type" value="Genomic_DNA"/>
</dbReference>
<organism evidence="2 3">
    <name type="scientific">Xenorhabdus hominickii</name>
    <dbReference type="NCBI Taxonomy" id="351679"/>
    <lineage>
        <taxon>Bacteria</taxon>
        <taxon>Pseudomonadati</taxon>
        <taxon>Pseudomonadota</taxon>
        <taxon>Gammaproteobacteria</taxon>
        <taxon>Enterobacterales</taxon>
        <taxon>Morganellaceae</taxon>
        <taxon>Xenorhabdus</taxon>
    </lineage>
</organism>
<dbReference type="AlphaFoldDB" id="A0A2G0Q6I2"/>
<gene>
    <name evidence="2" type="ORF">Xhom_02781</name>
</gene>
<name>A0A2G0Q6I2_XENHO</name>
<evidence type="ECO:0000259" key="1">
    <source>
        <dbReference type="Pfam" id="PF07993"/>
    </source>
</evidence>
<sequence length="86" mass="9470">MLSNVKKDIKNILITGATGVVGGRILLEILTTTDADVYCLIRAENNQQALARLANFLFAYDQAKQSQNMIHRIIPILGDTTQKILG</sequence>
<proteinExistence type="predicted"/>
<feature type="domain" description="Thioester reductase (TE)" evidence="1">
    <location>
        <begin position="14"/>
        <end position="86"/>
    </location>
</feature>
<dbReference type="Proteomes" id="UP000225433">
    <property type="component" value="Unassembled WGS sequence"/>
</dbReference>
<reference evidence="2 3" key="1">
    <citation type="journal article" date="2017" name="Nat. Microbiol.">
        <title>Natural product diversity associated with the nematode symbionts Photorhabdus and Xenorhabdus.</title>
        <authorList>
            <person name="Tobias N.J."/>
            <person name="Wolff H."/>
            <person name="Djahanschiri B."/>
            <person name="Grundmann F."/>
            <person name="Kronenwerth M."/>
            <person name="Shi Y.M."/>
            <person name="Simonyi S."/>
            <person name="Grun P."/>
            <person name="Shapiro-Ilan D."/>
            <person name="Pidot S.J."/>
            <person name="Stinear T.P."/>
            <person name="Ebersberger I."/>
            <person name="Bode H.B."/>
        </authorList>
    </citation>
    <scope>NUCLEOTIDE SEQUENCE [LARGE SCALE GENOMIC DNA]</scope>
    <source>
        <strain evidence="2 3">DSM 17903</strain>
    </source>
</reference>